<organism evidence="2 3">
    <name type="scientific">Steinernema hermaphroditum</name>
    <dbReference type="NCBI Taxonomy" id="289476"/>
    <lineage>
        <taxon>Eukaryota</taxon>
        <taxon>Metazoa</taxon>
        <taxon>Ecdysozoa</taxon>
        <taxon>Nematoda</taxon>
        <taxon>Chromadorea</taxon>
        <taxon>Rhabditida</taxon>
        <taxon>Tylenchina</taxon>
        <taxon>Panagrolaimomorpha</taxon>
        <taxon>Strongyloidoidea</taxon>
        <taxon>Steinernematidae</taxon>
        <taxon>Steinernema</taxon>
    </lineage>
</organism>
<feature type="transmembrane region" description="Helical" evidence="1">
    <location>
        <begin position="164"/>
        <end position="194"/>
    </location>
</feature>
<comment type="caution">
    <text evidence="2">The sequence shown here is derived from an EMBL/GenBank/DDBJ whole genome shotgun (WGS) entry which is preliminary data.</text>
</comment>
<accession>A0AA39HMM0</accession>
<dbReference type="AlphaFoldDB" id="A0AA39HMM0"/>
<dbReference type="EMBL" id="JAUCMV010000004">
    <property type="protein sequence ID" value="KAK0407514.1"/>
    <property type="molecule type" value="Genomic_DNA"/>
</dbReference>
<reference evidence="2" key="1">
    <citation type="submission" date="2023-06" db="EMBL/GenBank/DDBJ databases">
        <title>Genomic analysis of the entomopathogenic nematode Steinernema hermaphroditum.</title>
        <authorList>
            <person name="Schwarz E.M."/>
            <person name="Heppert J.K."/>
            <person name="Baniya A."/>
            <person name="Schwartz H.T."/>
            <person name="Tan C.-H."/>
            <person name="Antoshechkin I."/>
            <person name="Sternberg P.W."/>
            <person name="Goodrich-Blair H."/>
            <person name="Dillman A.R."/>
        </authorList>
    </citation>
    <scope>NUCLEOTIDE SEQUENCE</scope>
    <source>
        <strain evidence="2">PS9179</strain>
        <tissue evidence="2">Whole animal</tissue>
    </source>
</reference>
<feature type="transmembrane region" description="Helical" evidence="1">
    <location>
        <begin position="101"/>
        <end position="127"/>
    </location>
</feature>
<feature type="transmembrane region" description="Helical" evidence="1">
    <location>
        <begin position="32"/>
        <end position="55"/>
    </location>
</feature>
<dbReference type="Proteomes" id="UP001175271">
    <property type="component" value="Unassembled WGS sequence"/>
</dbReference>
<keyword evidence="1" id="KW-1133">Transmembrane helix</keyword>
<evidence type="ECO:0000256" key="1">
    <source>
        <dbReference type="SAM" id="Phobius"/>
    </source>
</evidence>
<name>A0AA39HMM0_9BILA</name>
<keyword evidence="1" id="KW-0812">Transmembrane</keyword>
<proteinExistence type="predicted"/>
<feature type="transmembrane region" description="Helical" evidence="1">
    <location>
        <begin position="75"/>
        <end position="94"/>
    </location>
</feature>
<evidence type="ECO:0000313" key="2">
    <source>
        <dbReference type="EMBL" id="KAK0407514.1"/>
    </source>
</evidence>
<protein>
    <submittedName>
        <fullName evidence="2">Uncharacterized protein</fullName>
    </submittedName>
</protein>
<keyword evidence="3" id="KW-1185">Reference proteome</keyword>
<evidence type="ECO:0000313" key="3">
    <source>
        <dbReference type="Proteomes" id="UP001175271"/>
    </source>
</evidence>
<keyword evidence="1" id="KW-0472">Membrane</keyword>
<sequence length="224" mass="25179">MGCCGGSDQVYISPHFSENSPRYRVCCGLMHITTYAGFIAFTILIRSAAIFATAWLFTQLDPTPFPEAEQISAGFFIYGCISLLCLLLFACGLFTRNAYSIVPFVTLMVFETAILLIFTTFAVYWFYNGTRFAEIDNFVKFILEVLKESGFNANVAVHSLSEPIHMAIIGFMFVGLYIYTDCCRTLIACTAFFVDIYRYNRKRAANMIYGAAPRLGECEYSIDG</sequence>
<gene>
    <name evidence="2" type="ORF">QR680_019235</name>
</gene>